<dbReference type="AlphaFoldDB" id="A0A060T1I9"/>
<dbReference type="SUPFAM" id="SSF49899">
    <property type="entry name" value="Concanavalin A-like lectins/glucanases"/>
    <property type="match status" value="1"/>
</dbReference>
<dbReference type="CDD" id="cd18622">
    <property type="entry name" value="GH32_Inu-like"/>
    <property type="match status" value="1"/>
</dbReference>
<dbReference type="InterPro" id="IPR013320">
    <property type="entry name" value="ConA-like_dom_sf"/>
</dbReference>
<keyword evidence="2" id="KW-0732">Signal</keyword>
<evidence type="ECO:0000256" key="4">
    <source>
        <dbReference type="ARBA" id="ARBA00023180"/>
    </source>
</evidence>
<evidence type="ECO:0000256" key="2">
    <source>
        <dbReference type="ARBA" id="ARBA00022729"/>
    </source>
</evidence>
<sequence length="487" mass="54755">MTPRPPFPLVHFSPPVGFMNDPNGLVKVGQTYHLYYQHNPHDSVWGPPEWGHATSTDLIQWTDHGTAISKVSEDEGVFSGCCVVDKDNTSQLFSGTKVPPEERIVAIFTSNWPDNQVQSIAYSLDGGYTFKRYAHNPVLDISSTQFRDPKVFYHQQTGKWIMSVTKTQKYEVAFYGSSNLIDWQELSTFTGGFTGYQYEMPDLVQVPVSGTGEKKWVLMLSINPGSPIGGSMVQYFIGDFDGREFTPEDRITRMADYGKDWYASQTWSNSGDEVLCIGWASNWQYCNQLPVGPWKSTMSLPRRLTLAKCPYNPEYQGYVLAQQAPDVSAYRRTKISGKLHQYAEIEHQRTSKNGIFEFAIDVTNCGTEPADASLSIEGYSQQGQKLTMGLMAFEAGAHFYIDRTQKEFSHPLFTEKLSAFVPLNSSGHIKVHGIVDRGIVEIYLNDGQVVFTNSYILPEKESLQQLAISTKGYEAQATIYELVLEAD</sequence>
<keyword evidence="4" id="KW-0325">Glycoprotein</keyword>
<dbReference type="InterPro" id="IPR018053">
    <property type="entry name" value="Glyco_hydro_32_AS"/>
</dbReference>
<organism evidence="9">
    <name type="scientific">Blastobotrys adeninivorans</name>
    <name type="common">Yeast</name>
    <name type="synonym">Arxula adeninivorans</name>
    <dbReference type="NCBI Taxonomy" id="409370"/>
    <lineage>
        <taxon>Eukaryota</taxon>
        <taxon>Fungi</taxon>
        <taxon>Dikarya</taxon>
        <taxon>Ascomycota</taxon>
        <taxon>Saccharomycotina</taxon>
        <taxon>Dipodascomycetes</taxon>
        <taxon>Dipodascales</taxon>
        <taxon>Trichomonascaceae</taxon>
        <taxon>Blastobotrys</taxon>
    </lineage>
</organism>
<comment type="similarity">
    <text evidence="1 6">Belongs to the glycosyl hydrolase 32 family.</text>
</comment>
<evidence type="ECO:0000256" key="6">
    <source>
        <dbReference type="RuleBase" id="RU362110"/>
    </source>
</evidence>
<dbReference type="PANTHER" id="PTHR42800:SF4">
    <property type="entry name" value="INVERTASE 2"/>
    <property type="match status" value="1"/>
</dbReference>
<evidence type="ECO:0000256" key="5">
    <source>
        <dbReference type="ARBA" id="ARBA00023295"/>
    </source>
</evidence>
<dbReference type="InterPro" id="IPR001362">
    <property type="entry name" value="Glyco_hydro_32"/>
</dbReference>
<dbReference type="SUPFAM" id="SSF75005">
    <property type="entry name" value="Arabinanase/levansucrase/invertase"/>
    <property type="match status" value="1"/>
</dbReference>
<evidence type="ECO:0000259" key="7">
    <source>
        <dbReference type="Pfam" id="PF00251"/>
    </source>
</evidence>
<dbReference type="PROSITE" id="PS00609">
    <property type="entry name" value="GLYCOSYL_HYDROL_F32"/>
    <property type="match status" value="1"/>
</dbReference>
<dbReference type="Pfam" id="PF00251">
    <property type="entry name" value="Glyco_hydro_32N"/>
    <property type="match status" value="1"/>
</dbReference>
<dbReference type="InterPro" id="IPR023296">
    <property type="entry name" value="Glyco_hydro_beta-prop_sf"/>
</dbReference>
<dbReference type="GO" id="GO:0005576">
    <property type="term" value="C:extracellular region"/>
    <property type="evidence" value="ECO:0007669"/>
    <property type="project" value="UniProtKB-ARBA"/>
</dbReference>
<dbReference type="Gene3D" id="2.115.10.20">
    <property type="entry name" value="Glycosyl hydrolase domain, family 43"/>
    <property type="match status" value="1"/>
</dbReference>
<dbReference type="InterPro" id="IPR013148">
    <property type="entry name" value="Glyco_hydro_32_N"/>
</dbReference>
<keyword evidence="3 6" id="KW-0378">Hydrolase</keyword>
<dbReference type="EMBL" id="HG937693">
    <property type="protein sequence ID" value="CDP34808.1"/>
    <property type="molecule type" value="Genomic_DNA"/>
</dbReference>
<name>A0A060T1I9_BLAAD</name>
<proteinExistence type="inferred from homology"/>
<reference evidence="9" key="2">
    <citation type="submission" date="2014-06" db="EMBL/GenBank/DDBJ databases">
        <title>The complete genome of Blastobotrys (Arxula) adeninivorans LS3 - a yeast of biotechnological interest.</title>
        <authorList>
            <person name="Kunze G."/>
            <person name="Gaillardin C."/>
            <person name="Czernicka M."/>
            <person name="Durrens P."/>
            <person name="Martin T."/>
            <person name="Boer E."/>
            <person name="Gabaldon T."/>
            <person name="Cruz J."/>
            <person name="Talla E."/>
            <person name="Marck C."/>
            <person name="Goffeau A."/>
            <person name="Barbe V."/>
            <person name="Baret P."/>
            <person name="Baronian K."/>
            <person name="Beier S."/>
            <person name="Bleykasten C."/>
            <person name="Bode R."/>
            <person name="Casaregola S."/>
            <person name="Despons L."/>
            <person name="Fairhead C."/>
            <person name="Giersberg M."/>
            <person name="Gierski P."/>
            <person name="Hahnel U."/>
            <person name="Hartmann A."/>
            <person name="Jankowska D."/>
            <person name="Jubin C."/>
            <person name="Jung P."/>
            <person name="Lafontaine I."/>
            <person name="Leh-Louis V."/>
            <person name="Lemaire M."/>
            <person name="Marcet-Houben M."/>
            <person name="Mascher M."/>
            <person name="Morel G."/>
            <person name="Richard G.-F."/>
            <person name="Riechen J."/>
            <person name="Sacerdot C."/>
            <person name="Sarkar A."/>
            <person name="Savel G."/>
            <person name="Schacherer J."/>
            <person name="Sherman D."/>
            <person name="Straub M.-L."/>
            <person name="Stein N."/>
            <person name="Thierry A."/>
            <person name="Trautwein-Schult A."/>
            <person name="Westhof E."/>
            <person name="Worch S."/>
            <person name="Dujon B."/>
            <person name="Souciet J.-L."/>
            <person name="Wincker P."/>
            <person name="Scholz U."/>
            <person name="Neuveglise N."/>
        </authorList>
    </citation>
    <scope>NUCLEOTIDE SEQUENCE</scope>
    <source>
        <strain evidence="9">LS3</strain>
    </source>
</reference>
<dbReference type="SMART" id="SM00640">
    <property type="entry name" value="Glyco_32"/>
    <property type="match status" value="1"/>
</dbReference>
<dbReference type="InterPro" id="IPR013189">
    <property type="entry name" value="Glyco_hydro_32_C"/>
</dbReference>
<evidence type="ECO:0000256" key="1">
    <source>
        <dbReference type="ARBA" id="ARBA00009902"/>
    </source>
</evidence>
<dbReference type="PANTHER" id="PTHR42800">
    <property type="entry name" value="EXOINULINASE INUD (AFU_ORTHOLOGUE AFUA_5G00480)"/>
    <property type="match status" value="1"/>
</dbReference>
<gene>
    <name evidence="9" type="ORF">GNLVRS02_ARAD1C20944g</name>
</gene>
<dbReference type="GO" id="GO:0005987">
    <property type="term" value="P:sucrose catabolic process"/>
    <property type="evidence" value="ECO:0007669"/>
    <property type="project" value="TreeGrafter"/>
</dbReference>
<dbReference type="GO" id="GO:0000324">
    <property type="term" value="C:fungal-type vacuole"/>
    <property type="evidence" value="ECO:0007669"/>
    <property type="project" value="TreeGrafter"/>
</dbReference>
<dbReference type="PhylomeDB" id="A0A060T1I9"/>
<evidence type="ECO:0000256" key="3">
    <source>
        <dbReference type="ARBA" id="ARBA00022801"/>
    </source>
</evidence>
<protein>
    <submittedName>
        <fullName evidence="9">ARAD1C20944p</fullName>
    </submittedName>
</protein>
<evidence type="ECO:0000313" key="9">
    <source>
        <dbReference type="EMBL" id="CDP34808.1"/>
    </source>
</evidence>
<dbReference type="GO" id="GO:0004575">
    <property type="term" value="F:sucrose alpha-glucosidase activity"/>
    <property type="evidence" value="ECO:0007669"/>
    <property type="project" value="TreeGrafter"/>
</dbReference>
<dbReference type="Gene3D" id="2.60.120.560">
    <property type="entry name" value="Exo-inulinase, domain 1"/>
    <property type="match status" value="1"/>
</dbReference>
<evidence type="ECO:0000259" key="8">
    <source>
        <dbReference type="Pfam" id="PF08244"/>
    </source>
</evidence>
<feature type="domain" description="Glycosyl hydrolase family 32 C-terminal" evidence="8">
    <location>
        <begin position="351"/>
        <end position="472"/>
    </location>
</feature>
<dbReference type="Pfam" id="PF08244">
    <property type="entry name" value="Glyco_hydro_32C"/>
    <property type="match status" value="1"/>
</dbReference>
<accession>A0A060T1I9</accession>
<keyword evidence="5 6" id="KW-0326">Glycosidase</keyword>
<feature type="domain" description="Glycosyl hydrolase family 32 N-terminal" evidence="7">
    <location>
        <begin position="11"/>
        <end position="308"/>
    </location>
</feature>
<reference evidence="9" key="1">
    <citation type="submission" date="2014-02" db="EMBL/GenBank/DDBJ databases">
        <authorList>
            <person name="Genoscope - CEA"/>
        </authorList>
    </citation>
    <scope>NUCLEOTIDE SEQUENCE</scope>
    <source>
        <strain evidence="9">LS3</strain>
    </source>
</reference>